<keyword evidence="5" id="KW-1185">Reference proteome</keyword>
<dbReference type="OrthoDB" id="9255714at2"/>
<accession>A0A0V8A0C9</accession>
<dbReference type="InterPro" id="IPR045528">
    <property type="entry name" value="DO-GTPase2"/>
</dbReference>
<name>A0A0V8A0C9_9CYAN</name>
<dbReference type="Pfam" id="PF19993">
    <property type="entry name" value="DO-GTPase2"/>
    <property type="match status" value="1"/>
</dbReference>
<dbReference type="AlphaFoldDB" id="A0A0V8A0C9"/>
<dbReference type="Proteomes" id="UP000053372">
    <property type="component" value="Unassembled WGS sequence"/>
</dbReference>
<protein>
    <recommendedName>
        <fullName evidence="2">Double-GTPase 2 domain-containing protein</fullName>
    </recommendedName>
</protein>
<feature type="domain" description="Double-GTPase 2" evidence="2">
    <location>
        <begin position="16"/>
        <end position="177"/>
    </location>
</feature>
<evidence type="ECO:0000313" key="3">
    <source>
        <dbReference type="EMBL" id="KST66894.1"/>
    </source>
</evidence>
<dbReference type="RefSeq" id="WP_027842393.1">
    <property type="nucleotide sequence ID" value="NZ_LMTZ01000002.1"/>
</dbReference>
<reference evidence="4 5" key="1">
    <citation type="journal article" date="2015" name="Genome Announc.">
        <title>Draft Genome of the Euendolithic (true boring) Cyanobacterium Mastigocoleus testarum strain BC008.</title>
        <authorList>
            <person name="Guida B.S."/>
            <person name="Garcia-Pichel F."/>
        </authorList>
    </citation>
    <scope>NUCLEOTIDE SEQUENCE [LARGE SCALE GENOMIC DNA]</scope>
    <source>
        <strain evidence="4 5">BC008</strain>
    </source>
</reference>
<comment type="caution">
    <text evidence="4">The sequence shown here is derived from an EMBL/GenBank/DDBJ whole genome shotgun (WGS) entry which is preliminary data.</text>
</comment>
<sequence length="421" mass="48211">MSNLQELNIIMLAPRGVGKTSLLAAMHEEFDKTFDSAGLTTWVSDSKTLDAIEECKRQLRNMDYRLQKLVEPTPPQLNPWEDEGFFFEVGSGGKKFMKIRFTDPSGEYFKPTATPDQKEYVKQQLNQCDAVIIPIDATALMEKKTGRTKNTEIGPWHETKNDPVRITKLLKDAYESLTRPRLVVLAPLKCESYMKTDKDANDLLDRIKIGYRELLDFFKQDEQYPKVAVVVTPVQTIGHIAFSHAETIDGYTRVFYHKVPLDAPYAPKDGDQPLRYVLRFLLNVSNQSLKLELERAKENLDELEKEVGVQEDRVDSAQRRLNLAEQRLNQRNQLWGPLRLIANFFDDVHTSHSEANDNYTDRVDALKETQEQKFAVQGKADATEAQIQAFNAAISKFAIDCKQERGFAILQGRAKWLPIPR</sequence>
<gene>
    <name evidence="3" type="ORF">BC008_27290</name>
    <name evidence="4" type="ORF">BC008_36895</name>
</gene>
<feature type="coiled-coil region" evidence="1">
    <location>
        <begin position="286"/>
        <end position="334"/>
    </location>
</feature>
<organism evidence="4 5">
    <name type="scientific">Mastigocoleus testarum BC008</name>
    <dbReference type="NCBI Taxonomy" id="371196"/>
    <lineage>
        <taxon>Bacteria</taxon>
        <taxon>Bacillati</taxon>
        <taxon>Cyanobacteriota</taxon>
        <taxon>Cyanophyceae</taxon>
        <taxon>Nostocales</taxon>
        <taxon>Hapalosiphonaceae</taxon>
        <taxon>Mastigocoleus</taxon>
    </lineage>
</organism>
<evidence type="ECO:0000259" key="2">
    <source>
        <dbReference type="Pfam" id="PF19993"/>
    </source>
</evidence>
<proteinExistence type="predicted"/>
<dbReference type="EMBL" id="LMTZ01000002">
    <property type="protein sequence ID" value="KST70232.1"/>
    <property type="molecule type" value="Genomic_DNA"/>
</dbReference>
<keyword evidence="1" id="KW-0175">Coiled coil</keyword>
<evidence type="ECO:0000256" key="1">
    <source>
        <dbReference type="SAM" id="Coils"/>
    </source>
</evidence>
<evidence type="ECO:0000313" key="5">
    <source>
        <dbReference type="Proteomes" id="UP000053372"/>
    </source>
</evidence>
<dbReference type="EMBL" id="LMTZ01000093">
    <property type="protein sequence ID" value="KST66894.1"/>
    <property type="molecule type" value="Genomic_DNA"/>
</dbReference>
<evidence type="ECO:0000313" key="4">
    <source>
        <dbReference type="EMBL" id="KST70232.1"/>
    </source>
</evidence>